<accession>A0A9P8H985</accession>
<dbReference type="AlphaFoldDB" id="A0A9P8H985"/>
<dbReference type="EMBL" id="JAIMJC010000007">
    <property type="protein sequence ID" value="KAH0522595.1"/>
    <property type="molecule type" value="Genomic_DNA"/>
</dbReference>
<evidence type="ECO:0000256" key="1">
    <source>
        <dbReference type="ARBA" id="ARBA00022857"/>
    </source>
</evidence>
<evidence type="ECO:0000256" key="2">
    <source>
        <dbReference type="ARBA" id="ARBA00023002"/>
    </source>
</evidence>
<dbReference type="Proteomes" id="UP000826573">
    <property type="component" value="Unassembled WGS sequence"/>
</dbReference>
<dbReference type="InterPro" id="IPR050523">
    <property type="entry name" value="AKR_Detox_Biosynth"/>
</dbReference>
<protein>
    <recommendedName>
        <fullName evidence="6">NADP-dependent oxidoreductase domain-containing protein</fullName>
    </recommendedName>
</protein>
<keyword evidence="3" id="KW-0539">Nucleus</keyword>
<dbReference type="Pfam" id="PF00248">
    <property type="entry name" value="Aldo_ket_red"/>
    <property type="match status" value="1"/>
</dbReference>
<feature type="domain" description="NADP-dependent oxidoreductase" evidence="6">
    <location>
        <begin position="70"/>
        <end position="376"/>
    </location>
</feature>
<dbReference type="InterPro" id="IPR023210">
    <property type="entry name" value="NADP_OxRdtase_dom"/>
</dbReference>
<feature type="compositionally biased region" description="Polar residues" evidence="5">
    <location>
        <begin position="7"/>
        <end position="20"/>
    </location>
</feature>
<dbReference type="GO" id="GO:0016491">
    <property type="term" value="F:oxidoreductase activity"/>
    <property type="evidence" value="ECO:0007669"/>
    <property type="project" value="UniProtKB-KW"/>
</dbReference>
<sequence length="773" mass="86487">MPEASRKGSSNKQTEYPEAFNTSSLSQHIRTLTVATMGKANNLPGAAPPAKSLLGYHRQLAPSAAVKVSPLCLGGMGFGTAWEGSMGTCDKKTSFELMDYFYSQGGNFIDTAGNYQNGESEEIIGEWMATRGNREEMIVATKFTSAWRLAEEDTKIQSNYGGNNKKSLTVSVETSLKRLQTSYIDLYYVHTWDFTTSIPELMHSLHNLVVSGKVLYLGISNTPAWVVAKANEYARQKGLTQFSVYQGHWSAAERDIERDVVPMCIDEGIALAPYGVLGMGYFRTSAQRAAEKEEERDGRKVPFVDKPQKTAMADALEKIAVARGTTITSIALAWARLKAPYVFPIVGGRKVEHLKSNIEALAIDLTDEEKEAIESAVPFHPGYPQEILGGPKGAVYPSDLWTTKRLGNFDWVSPPQLHEWMTSAENHDNGNGTQSLALGACHANLLESSVMRFDLPARAFGSLVWRDGVLPVALNNEVVMHAVLMISAAHQRSLSPHNAEHNKSMSYHLDLTLSGFRDLLSQGTDGFNHDIIIACAMLLVHYAWSMPFFAYEDDKIDMTSEPDRLLKFAAGLKTVMKTMKEDKRYTNGIFKAPMSYNSIDQFRQFEESLAETFVFDDIFFSARTMTLTNYDGCCIEGQDFNACDRLTPLLRTMDAVSKGRVIHHLIPQIQVYTLFWPAKASKDFEEDVADNKTEALVIMLCFYATAWRLLSEDVWWAKSRTKVMCESIYQYLDNNKDPIWEGDIENVRRYFGFAQNSAGKWVIRSPGSRFAEI</sequence>
<evidence type="ECO:0000256" key="4">
    <source>
        <dbReference type="ARBA" id="ARBA00038157"/>
    </source>
</evidence>
<comment type="similarity">
    <text evidence="4">Belongs to the aldo/keto reductase family. Aldo/keto reductase 2 subfamily.</text>
</comment>
<feature type="region of interest" description="Disordered" evidence="5">
    <location>
        <begin position="1"/>
        <end position="20"/>
    </location>
</feature>
<dbReference type="SUPFAM" id="SSF51430">
    <property type="entry name" value="NAD(P)-linked oxidoreductase"/>
    <property type="match status" value="1"/>
</dbReference>
<dbReference type="Pfam" id="PF11951">
    <property type="entry name" value="Fungal_trans_2"/>
    <property type="match status" value="1"/>
</dbReference>
<dbReference type="InterPro" id="IPR021858">
    <property type="entry name" value="Fun_TF"/>
</dbReference>
<evidence type="ECO:0000313" key="7">
    <source>
        <dbReference type="EMBL" id="KAH0522595.1"/>
    </source>
</evidence>
<dbReference type="PANTHER" id="PTHR43364">
    <property type="entry name" value="NADH-SPECIFIC METHYLGLYOXAL REDUCTASE-RELATED"/>
    <property type="match status" value="1"/>
</dbReference>
<dbReference type="Gene3D" id="3.20.20.100">
    <property type="entry name" value="NADP-dependent oxidoreductase domain"/>
    <property type="match status" value="1"/>
</dbReference>
<name>A0A9P8H985_9HYPO</name>
<evidence type="ECO:0000256" key="3">
    <source>
        <dbReference type="ARBA" id="ARBA00023242"/>
    </source>
</evidence>
<keyword evidence="2" id="KW-0560">Oxidoreductase</keyword>
<keyword evidence="8" id="KW-1185">Reference proteome</keyword>
<evidence type="ECO:0000256" key="5">
    <source>
        <dbReference type="SAM" id="MobiDB-lite"/>
    </source>
</evidence>
<gene>
    <name evidence="7" type="ORF">TsFJ059_006420</name>
</gene>
<evidence type="ECO:0000259" key="6">
    <source>
        <dbReference type="Pfam" id="PF00248"/>
    </source>
</evidence>
<reference evidence="7 8" key="1">
    <citation type="submission" date="2021-08" db="EMBL/GenBank/DDBJ databases">
        <title>The highly contiguous genome resource for Trichoderma semiorbis FJ059, a fungal antagonistic to plant pathogens.</title>
        <authorList>
            <person name="Liu T."/>
        </authorList>
    </citation>
    <scope>NUCLEOTIDE SEQUENCE [LARGE SCALE GENOMIC DNA]</scope>
    <source>
        <strain evidence="7 8">FJ059</strain>
    </source>
</reference>
<evidence type="ECO:0000313" key="8">
    <source>
        <dbReference type="Proteomes" id="UP000826573"/>
    </source>
</evidence>
<dbReference type="InterPro" id="IPR036812">
    <property type="entry name" value="NAD(P)_OxRdtase_dom_sf"/>
</dbReference>
<organism evidence="7 8">
    <name type="scientific">Trichoderma semiorbis</name>
    <dbReference type="NCBI Taxonomy" id="1491008"/>
    <lineage>
        <taxon>Eukaryota</taxon>
        <taxon>Fungi</taxon>
        <taxon>Dikarya</taxon>
        <taxon>Ascomycota</taxon>
        <taxon>Pezizomycotina</taxon>
        <taxon>Sordariomycetes</taxon>
        <taxon>Hypocreomycetidae</taxon>
        <taxon>Hypocreales</taxon>
        <taxon>Hypocreaceae</taxon>
        <taxon>Trichoderma</taxon>
    </lineage>
</organism>
<keyword evidence="1" id="KW-0521">NADP</keyword>
<comment type="caution">
    <text evidence="7">The sequence shown here is derived from an EMBL/GenBank/DDBJ whole genome shotgun (WGS) entry which is preliminary data.</text>
</comment>
<proteinExistence type="inferred from homology"/>
<dbReference type="PANTHER" id="PTHR43364:SF7">
    <property type="entry name" value="NADP-DEPENDENT OXIDOREDUCTASE DOMAIN-CONTAINING PROTEIN-RELATED"/>
    <property type="match status" value="1"/>
</dbReference>